<dbReference type="Pfam" id="PF00156">
    <property type="entry name" value="Pribosyltran"/>
    <property type="match status" value="1"/>
</dbReference>
<protein>
    <submittedName>
        <fullName evidence="3">ComF family protein</fullName>
    </submittedName>
</protein>
<accession>A0A6N4R4K8</accession>
<organism evidence="3 4">
    <name type="scientific">Blastochloris viridis</name>
    <name type="common">Rhodopseudomonas viridis</name>
    <dbReference type="NCBI Taxonomy" id="1079"/>
    <lineage>
        <taxon>Bacteria</taxon>
        <taxon>Pseudomonadati</taxon>
        <taxon>Pseudomonadota</taxon>
        <taxon>Alphaproteobacteria</taxon>
        <taxon>Hyphomicrobiales</taxon>
        <taxon>Blastochloridaceae</taxon>
        <taxon>Blastochloris</taxon>
    </lineage>
</organism>
<dbReference type="InterPro" id="IPR000836">
    <property type="entry name" value="PRTase_dom"/>
</dbReference>
<dbReference type="PANTHER" id="PTHR47505:SF1">
    <property type="entry name" value="DNA UTILIZATION PROTEIN YHGH"/>
    <property type="match status" value="1"/>
</dbReference>
<evidence type="ECO:0000313" key="4">
    <source>
        <dbReference type="Proteomes" id="UP000320948"/>
    </source>
</evidence>
<comment type="similarity">
    <text evidence="1">Belongs to the ComF/GntX family.</text>
</comment>
<dbReference type="Gene3D" id="3.40.50.2020">
    <property type="match status" value="1"/>
</dbReference>
<dbReference type="EMBL" id="VAFM01000002">
    <property type="protein sequence ID" value="TKW60633.1"/>
    <property type="molecule type" value="Genomic_DNA"/>
</dbReference>
<evidence type="ECO:0000259" key="2">
    <source>
        <dbReference type="Pfam" id="PF00156"/>
    </source>
</evidence>
<proteinExistence type="inferred from homology"/>
<dbReference type="PANTHER" id="PTHR47505">
    <property type="entry name" value="DNA UTILIZATION PROTEIN YHGH"/>
    <property type="match status" value="1"/>
</dbReference>
<evidence type="ECO:0000313" key="3">
    <source>
        <dbReference type="EMBL" id="TKW60633.1"/>
    </source>
</evidence>
<dbReference type="InterPro" id="IPR051910">
    <property type="entry name" value="ComF/GntX_DNA_util-trans"/>
</dbReference>
<dbReference type="SUPFAM" id="SSF53271">
    <property type="entry name" value="PRTase-like"/>
    <property type="match status" value="1"/>
</dbReference>
<dbReference type="AlphaFoldDB" id="A0A6N4R4K8"/>
<dbReference type="CDD" id="cd06223">
    <property type="entry name" value="PRTases_typeI"/>
    <property type="match status" value="1"/>
</dbReference>
<feature type="domain" description="Phosphoribosyltransferase" evidence="2">
    <location>
        <begin position="167"/>
        <end position="226"/>
    </location>
</feature>
<reference evidence="3 4" key="1">
    <citation type="journal article" date="2017" name="Nat. Commun.">
        <title>In situ click chemistry generation of cyclooxygenase-2 inhibitors.</title>
        <authorList>
            <person name="Bhardwaj A."/>
            <person name="Kaur J."/>
            <person name="Wuest M."/>
            <person name="Wuest F."/>
        </authorList>
    </citation>
    <scope>NUCLEOTIDE SEQUENCE [LARGE SCALE GENOMIC DNA]</scope>
    <source>
        <strain evidence="3">S2_018_000_R2_106</strain>
    </source>
</reference>
<sequence>MSTPFSRCRQAMSDTLRYAFNLFLPATCPACQNPLPPSEPLAFCATCYAKMPWWNTAEVLTLKLPPAIASFAAPCLYEEPLRSAILHLKFHRGLPYAPPLARLLLPHLPTSPMLIIPVPSHPSRTRQRHYNHVLAMARYLVKHSPHSLHPTALKRLRKETPQASKSRAARLKLPSTAFAANRNVVEGQHILLLDDIYTTGATARACALALRKAGAASVHVRTLAYTPPQ</sequence>
<dbReference type="Proteomes" id="UP000320948">
    <property type="component" value="Unassembled WGS sequence"/>
</dbReference>
<gene>
    <name evidence="3" type="ORF">DI628_06955</name>
</gene>
<name>A0A6N4R4K8_BLAVI</name>
<comment type="caution">
    <text evidence="3">The sequence shown here is derived from an EMBL/GenBank/DDBJ whole genome shotgun (WGS) entry which is preliminary data.</text>
</comment>
<dbReference type="InterPro" id="IPR029057">
    <property type="entry name" value="PRTase-like"/>
</dbReference>
<evidence type="ECO:0000256" key="1">
    <source>
        <dbReference type="ARBA" id="ARBA00008007"/>
    </source>
</evidence>